<evidence type="ECO:0000313" key="1">
    <source>
        <dbReference type="EMBL" id="KAF0768716.1"/>
    </source>
</evidence>
<dbReference type="EMBL" id="VUJU01000717">
    <property type="protein sequence ID" value="KAF0768716.1"/>
    <property type="molecule type" value="Genomic_DNA"/>
</dbReference>
<dbReference type="AlphaFoldDB" id="A0A6G0ZDF4"/>
<reference evidence="1 2" key="1">
    <citation type="submission" date="2019-08" db="EMBL/GenBank/DDBJ databases">
        <title>Whole genome of Aphis craccivora.</title>
        <authorList>
            <person name="Voronova N.V."/>
            <person name="Shulinski R.S."/>
            <person name="Bandarenka Y.V."/>
            <person name="Zhorov D.G."/>
            <person name="Warner D."/>
        </authorList>
    </citation>
    <scope>NUCLEOTIDE SEQUENCE [LARGE SCALE GENOMIC DNA]</scope>
    <source>
        <strain evidence="1">180601</strain>
        <tissue evidence="1">Whole Body</tissue>
    </source>
</reference>
<proteinExistence type="predicted"/>
<gene>
    <name evidence="1" type="ORF">FWK35_00004665</name>
</gene>
<protein>
    <submittedName>
        <fullName evidence="1">Uncharacterized protein</fullName>
    </submittedName>
</protein>
<comment type="caution">
    <text evidence="1">The sequence shown here is derived from an EMBL/GenBank/DDBJ whole genome shotgun (WGS) entry which is preliminary data.</text>
</comment>
<dbReference type="Proteomes" id="UP000478052">
    <property type="component" value="Unassembled WGS sequence"/>
</dbReference>
<name>A0A6G0ZDF4_APHCR</name>
<sequence>MCFTLLEILKSLMYDYHFNVIQKHYDSMVLMKYYAFMIDGKEKIKESTICMCARIQILHNNYTNIFNKI</sequence>
<keyword evidence="2" id="KW-1185">Reference proteome</keyword>
<organism evidence="1 2">
    <name type="scientific">Aphis craccivora</name>
    <name type="common">Cowpea aphid</name>
    <dbReference type="NCBI Taxonomy" id="307492"/>
    <lineage>
        <taxon>Eukaryota</taxon>
        <taxon>Metazoa</taxon>
        <taxon>Ecdysozoa</taxon>
        <taxon>Arthropoda</taxon>
        <taxon>Hexapoda</taxon>
        <taxon>Insecta</taxon>
        <taxon>Pterygota</taxon>
        <taxon>Neoptera</taxon>
        <taxon>Paraneoptera</taxon>
        <taxon>Hemiptera</taxon>
        <taxon>Sternorrhyncha</taxon>
        <taxon>Aphidomorpha</taxon>
        <taxon>Aphidoidea</taxon>
        <taxon>Aphididae</taxon>
        <taxon>Aphidini</taxon>
        <taxon>Aphis</taxon>
        <taxon>Aphis</taxon>
    </lineage>
</organism>
<evidence type="ECO:0000313" key="2">
    <source>
        <dbReference type="Proteomes" id="UP000478052"/>
    </source>
</evidence>
<accession>A0A6G0ZDF4</accession>